<evidence type="ECO:0000313" key="1">
    <source>
        <dbReference type="EMBL" id="AYF97189.1"/>
    </source>
</evidence>
<sequence length="267" mass="29825">MLSGYVSLRDIDQLTGAEVSLAIDARREGGLEQQPKRLPRSWVLGTGVRHAFNSEMGRYRFVETLESNAEPEGPPVEPPPELVSFFSLLEPRNFEWIQLVGSDDGHNFAGVDFRPTHRHGDEWVDQQEALRRFVQRVASDDSLLYRAIILQRLEAIRPSLIELTSLDEFVNLVPSPAAGVSLIGKVPIEHVVAELLFQALRNPAYSFRQHDQADIYDLAHSIPYCDVVAADKHWAHLATAGHLDSEYRTTVLSGIGGLAKWADSALH</sequence>
<dbReference type="AlphaFoldDB" id="A0A387B878"/>
<accession>A0A387B878</accession>
<proteinExistence type="predicted"/>
<dbReference type="Proteomes" id="UP000278886">
    <property type="component" value="Chromosome"/>
</dbReference>
<organism evidence="1 2">
    <name type="scientific">Protaetiibacter intestinalis</name>
    <dbReference type="NCBI Taxonomy" id="2419774"/>
    <lineage>
        <taxon>Bacteria</taxon>
        <taxon>Bacillati</taxon>
        <taxon>Actinomycetota</taxon>
        <taxon>Actinomycetes</taxon>
        <taxon>Micrococcales</taxon>
        <taxon>Microbacteriaceae</taxon>
        <taxon>Protaetiibacter</taxon>
    </lineage>
</organism>
<reference evidence="2" key="1">
    <citation type="submission" date="2018-09" db="EMBL/GenBank/DDBJ databases">
        <title>Genome sequencing of strain 2DFWR-13.</title>
        <authorList>
            <person name="Heo J."/>
            <person name="Kim S.-J."/>
            <person name="Kwon S.-W."/>
        </authorList>
    </citation>
    <scope>NUCLEOTIDE SEQUENCE [LARGE SCALE GENOMIC DNA]</scope>
    <source>
        <strain evidence="2">2DFWR-13</strain>
    </source>
</reference>
<evidence type="ECO:0000313" key="2">
    <source>
        <dbReference type="Proteomes" id="UP000278886"/>
    </source>
</evidence>
<dbReference type="EMBL" id="CP032630">
    <property type="protein sequence ID" value="AYF97189.1"/>
    <property type="molecule type" value="Genomic_DNA"/>
</dbReference>
<gene>
    <name evidence="1" type="ORF">D7I47_02285</name>
</gene>
<dbReference type="KEGG" id="lyd:D7I47_02285"/>
<name>A0A387B878_9MICO</name>
<keyword evidence="2" id="KW-1185">Reference proteome</keyword>
<protein>
    <submittedName>
        <fullName evidence="1">Uncharacterized protein</fullName>
    </submittedName>
</protein>